<dbReference type="Proteomes" id="UP000046392">
    <property type="component" value="Unplaced"/>
</dbReference>
<keyword evidence="3" id="KW-0539">Nucleus</keyword>
<dbReference type="WBParaSite" id="SPAL_0001634200.1">
    <property type="protein sequence ID" value="SPAL_0001634200.1"/>
    <property type="gene ID" value="SPAL_0001634200"/>
</dbReference>
<evidence type="ECO:0000256" key="1">
    <source>
        <dbReference type="ARBA" id="ARBA00004604"/>
    </source>
</evidence>
<evidence type="ECO:0000259" key="6">
    <source>
        <dbReference type="PROSITE" id="PS51366"/>
    </source>
</evidence>
<feature type="compositionally biased region" description="Basic residues" evidence="5">
    <location>
        <begin position="56"/>
        <end position="68"/>
    </location>
</feature>
<dbReference type="InterPro" id="IPR003890">
    <property type="entry name" value="MIF4G-like_typ-3"/>
</dbReference>
<protein>
    <submittedName>
        <fullName evidence="8">MI domain-containing protein</fullName>
    </submittedName>
</protein>
<keyword evidence="7" id="KW-1185">Reference proteome</keyword>
<keyword evidence="4" id="KW-0175">Coiled coil</keyword>
<evidence type="ECO:0000256" key="4">
    <source>
        <dbReference type="SAM" id="Coils"/>
    </source>
</evidence>
<proteinExistence type="inferred from homology"/>
<evidence type="ECO:0000313" key="7">
    <source>
        <dbReference type="Proteomes" id="UP000046392"/>
    </source>
</evidence>
<organism evidence="7 8">
    <name type="scientific">Strongyloides papillosus</name>
    <name type="common">Intestinal threadworm</name>
    <dbReference type="NCBI Taxonomy" id="174720"/>
    <lineage>
        <taxon>Eukaryota</taxon>
        <taxon>Metazoa</taxon>
        <taxon>Ecdysozoa</taxon>
        <taxon>Nematoda</taxon>
        <taxon>Chromadorea</taxon>
        <taxon>Rhabditida</taxon>
        <taxon>Tylenchina</taxon>
        <taxon>Panagrolaimomorpha</taxon>
        <taxon>Strongyloidoidea</taxon>
        <taxon>Strongyloididae</taxon>
        <taxon>Strongyloides</taxon>
    </lineage>
</organism>
<evidence type="ECO:0000256" key="5">
    <source>
        <dbReference type="SAM" id="MobiDB-lite"/>
    </source>
</evidence>
<dbReference type="AlphaFoldDB" id="A0A0N5CEQ5"/>
<feature type="domain" description="MI" evidence="6">
    <location>
        <begin position="587"/>
        <end position="703"/>
    </location>
</feature>
<reference evidence="8" key="1">
    <citation type="submission" date="2017-02" db="UniProtKB">
        <authorList>
            <consortium name="WormBaseParasite"/>
        </authorList>
    </citation>
    <scope>IDENTIFICATION</scope>
</reference>
<dbReference type="InterPro" id="IPR050781">
    <property type="entry name" value="CWC22_splicing_factor"/>
</dbReference>
<feature type="compositionally biased region" description="Acidic residues" evidence="5">
    <location>
        <begin position="177"/>
        <end position="225"/>
    </location>
</feature>
<comment type="similarity">
    <text evidence="2">Belongs to the CWC22 family.</text>
</comment>
<feature type="region of interest" description="Disordered" evidence="5">
    <location>
        <begin position="43"/>
        <end position="77"/>
    </location>
</feature>
<feature type="compositionally biased region" description="Basic and acidic residues" evidence="5">
    <location>
        <begin position="167"/>
        <end position="176"/>
    </location>
</feature>
<dbReference type="Gene3D" id="1.25.40.180">
    <property type="match status" value="1"/>
</dbReference>
<dbReference type="GO" id="GO:0003723">
    <property type="term" value="F:RNA binding"/>
    <property type="evidence" value="ECO:0007669"/>
    <property type="project" value="InterPro"/>
</dbReference>
<dbReference type="SMART" id="SM00543">
    <property type="entry name" value="MIF4G"/>
    <property type="match status" value="1"/>
</dbReference>
<dbReference type="PROSITE" id="PS51366">
    <property type="entry name" value="MI"/>
    <property type="match status" value="1"/>
</dbReference>
<dbReference type="PANTHER" id="PTHR18034:SF4">
    <property type="entry name" value="NUCLEOLAR MIF4G DOMAIN-CONTAINING PROTEIN 1"/>
    <property type="match status" value="1"/>
</dbReference>
<feature type="region of interest" description="Disordered" evidence="5">
    <location>
        <begin position="167"/>
        <end position="244"/>
    </location>
</feature>
<dbReference type="GO" id="GO:0042274">
    <property type="term" value="P:ribosomal small subunit biogenesis"/>
    <property type="evidence" value="ECO:0007669"/>
    <property type="project" value="TreeGrafter"/>
</dbReference>
<dbReference type="GO" id="GO:0005730">
    <property type="term" value="C:nucleolus"/>
    <property type="evidence" value="ECO:0007669"/>
    <property type="project" value="UniProtKB-SubCell"/>
</dbReference>
<dbReference type="SMART" id="SM00544">
    <property type="entry name" value="MA3"/>
    <property type="match status" value="1"/>
</dbReference>
<evidence type="ECO:0000256" key="2">
    <source>
        <dbReference type="ARBA" id="ARBA00006856"/>
    </source>
</evidence>
<dbReference type="Pfam" id="PF02847">
    <property type="entry name" value="MA3"/>
    <property type="match status" value="1"/>
</dbReference>
<dbReference type="Pfam" id="PF02854">
    <property type="entry name" value="MIF4G"/>
    <property type="match status" value="1"/>
</dbReference>
<dbReference type="SUPFAM" id="SSF48371">
    <property type="entry name" value="ARM repeat"/>
    <property type="match status" value="1"/>
</dbReference>
<name>A0A0N5CEQ5_STREA</name>
<evidence type="ECO:0000256" key="3">
    <source>
        <dbReference type="ARBA" id="ARBA00023242"/>
    </source>
</evidence>
<feature type="compositionally biased region" description="Acidic residues" evidence="5">
    <location>
        <begin position="232"/>
        <end position="244"/>
    </location>
</feature>
<dbReference type="InterPro" id="IPR003891">
    <property type="entry name" value="Initiation_fac_eIF4g_MI"/>
</dbReference>
<dbReference type="PANTHER" id="PTHR18034">
    <property type="entry name" value="CELL CYCLE CONTROL PROTEIN CWF22-RELATED"/>
    <property type="match status" value="1"/>
</dbReference>
<accession>A0A0N5CEQ5</accession>
<dbReference type="InterPro" id="IPR016024">
    <property type="entry name" value="ARM-type_fold"/>
</dbReference>
<evidence type="ECO:0000313" key="8">
    <source>
        <dbReference type="WBParaSite" id="SPAL_0001634200.1"/>
    </source>
</evidence>
<dbReference type="STRING" id="174720.A0A0N5CEQ5"/>
<feature type="coiled-coil region" evidence="4">
    <location>
        <begin position="258"/>
        <end position="285"/>
    </location>
</feature>
<feature type="compositionally biased region" description="Basic and acidic residues" evidence="5">
    <location>
        <begin position="43"/>
        <end position="55"/>
    </location>
</feature>
<comment type="subcellular location">
    <subcellularLocation>
        <location evidence="1">Nucleus</location>
        <location evidence="1">Nucleolus</location>
    </subcellularLocation>
</comment>
<sequence length="784" mass="92241">MDFEKLLNIKSNRKEDRKQKKEFKKLAKEAYYKRKKLIDVVEEKFSKPPKEEDEKKKKKKRNRKRKNKVEKEDSEVKAYKKRMFDDPDDVKVEKLSKEEEMERKEFLRREAERDDDDILHYEKLLGLDKKNRKKNYEDDGLDYLLEFCDLESRKNIVKEEEEIDKINEKDVDKTEEMDVEGFFDESDNENEIIEDEEDIEMDEEDVELDNEELEDEEMDDEEENVESGSFDGEFEDVNEESDEEIVEDIYGRPIYKSTKELVNKESRLQEKLSELEEKKSEESKEETIKVEKAIRAIMNRLSEVSFVSSQKTLYDTWNHSSKNDVKRLTFNLLLQAIDKNYEMADRMIMEYAAFLTIIHSTISSEITFYIIEHLVCDFVKRIKKKINDEDHRLNNIGRFFSNLYNFKIINSSFLIELFQIICQNLDESNISLLQSMYMTAGNSLKKRDGVLFEEHLSFMKKKLPLLVDVKDSFKLKFSVEELLDLKISNITKFCSKFDEKDMLHMVKVVQGFTKGSSQKEGALGMSVDDLLNASERGRWWIVGSAWQPSGNPLSIENSGLINNKKSNLMSFDPSLLELAKKAKMNLEHRKNIFCIIMSGEDPLDVFQRIMSLKLKETQERDIIHVLIICCTLESNYNPFYGSIIEQFCSYNNRFKLTTQFALWDRIKNLNDLKKRQRNNLAFIIGDLIKNGSASLGTLRIVDFSDINGVTGIVLKKIFTRLFKTTSLSKITEMFEKMLSNPKFDLLAQGLQIFFEINFNNDDEIDKEFQSRLDTVKNLLSTRDQ</sequence>